<comment type="caution">
    <text evidence="1">The sequence shown here is derived from an EMBL/GenBank/DDBJ whole genome shotgun (WGS) entry which is preliminary data.</text>
</comment>
<dbReference type="Proteomes" id="UP000808388">
    <property type="component" value="Unassembled WGS sequence"/>
</dbReference>
<organism evidence="1 2">
    <name type="scientific">Candidatus Sungiibacteriota bacterium</name>
    <dbReference type="NCBI Taxonomy" id="2750080"/>
    <lineage>
        <taxon>Bacteria</taxon>
        <taxon>Candidatus Sungiibacteriota</taxon>
    </lineage>
</organism>
<proteinExistence type="predicted"/>
<dbReference type="AlphaFoldDB" id="A0A9D6LUI8"/>
<reference evidence="1" key="1">
    <citation type="submission" date="2020-07" db="EMBL/GenBank/DDBJ databases">
        <title>Huge and variable diversity of episymbiotic CPR bacteria and DPANN archaea in groundwater ecosystems.</title>
        <authorList>
            <person name="He C.Y."/>
            <person name="Keren R."/>
            <person name="Whittaker M."/>
            <person name="Farag I.F."/>
            <person name="Doudna J."/>
            <person name="Cate J.H.D."/>
            <person name="Banfield J.F."/>
        </authorList>
    </citation>
    <scope>NUCLEOTIDE SEQUENCE</scope>
    <source>
        <strain evidence="1">NC_groundwater_972_Pr1_S-0.2um_49_27</strain>
    </source>
</reference>
<gene>
    <name evidence="1" type="ORF">HY220_04240</name>
</gene>
<evidence type="ECO:0000313" key="1">
    <source>
        <dbReference type="EMBL" id="MBI3627919.1"/>
    </source>
</evidence>
<name>A0A9D6LUI8_9BACT</name>
<dbReference type="EMBL" id="JACQCQ010000013">
    <property type="protein sequence ID" value="MBI3627919.1"/>
    <property type="molecule type" value="Genomic_DNA"/>
</dbReference>
<sequence length="101" mass="12049">MNKAVSSSMQLLNLVVCQLQVLNQRVVYYEEIRLCDEELKQFAKARSRGWRKTQKLLEDRKVAFQKALRTEFTDFHLNQAVINKHMRDLAFIVAKRSHRRD</sequence>
<evidence type="ECO:0000313" key="2">
    <source>
        <dbReference type="Proteomes" id="UP000808388"/>
    </source>
</evidence>
<protein>
    <submittedName>
        <fullName evidence="1">Uncharacterized protein</fullName>
    </submittedName>
</protein>
<accession>A0A9D6LUI8</accession>